<evidence type="ECO:0000256" key="5">
    <source>
        <dbReference type="ARBA" id="ARBA00023054"/>
    </source>
</evidence>
<dbReference type="OrthoDB" id="10255185at2759"/>
<dbReference type="VEuPathDB" id="VectorBase:MDOA009733"/>
<evidence type="ECO:0000256" key="7">
    <source>
        <dbReference type="SAM" id="MobiDB-lite"/>
    </source>
</evidence>
<dbReference type="AlphaFoldDB" id="A0A1I8MYI4"/>
<feature type="region of interest" description="Disordered" evidence="7">
    <location>
        <begin position="152"/>
        <end position="173"/>
    </location>
</feature>
<feature type="compositionally biased region" description="Low complexity" evidence="7">
    <location>
        <begin position="303"/>
        <end position="326"/>
    </location>
</feature>
<evidence type="ECO:0000313" key="10">
    <source>
        <dbReference type="Proteomes" id="UP001652621"/>
    </source>
</evidence>
<reference evidence="11" key="2">
    <citation type="submission" date="2025-04" db="UniProtKB">
        <authorList>
            <consortium name="RefSeq"/>
        </authorList>
    </citation>
    <scope>IDENTIFICATION</scope>
    <source>
        <strain evidence="11">Aabys</strain>
    </source>
</reference>
<feature type="domain" description="C2HC/C3H-type" evidence="8">
    <location>
        <begin position="462"/>
        <end position="491"/>
    </location>
</feature>
<feature type="region of interest" description="Disordered" evidence="7">
    <location>
        <begin position="197"/>
        <end position="326"/>
    </location>
</feature>
<dbReference type="InterPro" id="IPR049899">
    <property type="entry name" value="Znf_C2HC_C3H"/>
</dbReference>
<proteinExistence type="inferred from homology"/>
<feature type="compositionally biased region" description="Low complexity" evidence="7">
    <location>
        <begin position="213"/>
        <end position="224"/>
    </location>
</feature>
<dbReference type="GO" id="GO:0008270">
    <property type="term" value="F:zinc ion binding"/>
    <property type="evidence" value="ECO:0007669"/>
    <property type="project" value="UniProtKB-KW"/>
</dbReference>
<dbReference type="Gene3D" id="3.30.160.60">
    <property type="entry name" value="Classic Zinc Finger"/>
    <property type="match status" value="2"/>
</dbReference>
<evidence type="ECO:0000256" key="6">
    <source>
        <dbReference type="PROSITE-ProRule" id="PRU01371"/>
    </source>
</evidence>
<dbReference type="VEuPathDB" id="VectorBase:MDOMA2_007659"/>
<dbReference type="RefSeq" id="XP_005188187.1">
    <property type="nucleotide sequence ID" value="XM_005188130.3"/>
</dbReference>
<keyword evidence="2" id="KW-0479">Metal-binding</keyword>
<feature type="compositionally biased region" description="Polar residues" evidence="7">
    <location>
        <begin position="232"/>
        <end position="246"/>
    </location>
</feature>
<evidence type="ECO:0000259" key="8">
    <source>
        <dbReference type="PROSITE" id="PS52027"/>
    </source>
</evidence>
<dbReference type="PANTHER" id="PTHR14649">
    <property type="entry name" value="ZINC FINGER C2HC DOMAIN-CONTAINING PROTEIN 1C"/>
    <property type="match status" value="1"/>
</dbReference>
<evidence type="ECO:0000313" key="11">
    <source>
        <dbReference type="RefSeq" id="XP_005188187.1"/>
    </source>
</evidence>
<dbReference type="PANTHER" id="PTHR14649:SF1">
    <property type="entry name" value="ZINC FINGER C2HC DOMAIN-CONTAINING PROTEIN 1C"/>
    <property type="match status" value="1"/>
</dbReference>
<keyword evidence="10" id="KW-1185">Reference proteome</keyword>
<accession>A0A1I8MYI4</accession>
<dbReference type="EnsemblMetazoa" id="MDOA009733-RB">
    <property type="protein sequence ID" value="MDOA009733-PB"/>
    <property type="gene ID" value="MDOA009733"/>
</dbReference>
<dbReference type="eggNOG" id="KOG3940">
    <property type="taxonomic scope" value="Eukaryota"/>
</dbReference>
<feature type="region of interest" description="Disordered" evidence="7">
    <location>
        <begin position="445"/>
        <end position="465"/>
    </location>
</feature>
<keyword evidence="4" id="KW-0862">Zinc</keyword>
<sequence>MYDDYRTRPQRLSEEFYRENVVPVKLNESWAGRRLVEALSQLPPQSLSSSWDMRFQRKQLLEREQKKLALTGSDSGIETTTTTTRNAIGNGKVRQMFEQRRGVGIDRSHPLKPITTTTTTTTITKTQQNPARRLTGGGNATTTATRRTVVTTTRQNTTSTLKSSHSNSSPFASNGNLFGDELDSMDNLDSETLPKGFSSLSLDNTRVMGPPVSDGNNNSRSSNGIRRDVMDTTVTLGRKPTTTNGIKLNPVITKKSPTTTAPRTMAAAQSRTPSSASRTSTVSRTSAASSNGTATKSPEKKTPTSVTSTTTKTGAKTTSKTGSKPATFVMAVKPPPRITTPPPGMATCQYCNRNFNEDRLSKHEEVCRKMVTTKRKIFDASKHRVKGTEAEKYVAKKKGVTAAPKAAVAKSTPADSSKKGNWRKKHEEFINAIREAKKVQAYLAKGGKLSDLPPPPPSENPDYVQCPHCSRRFNEAAAERHIPKCANMQHNKPKPPQKKRF</sequence>
<dbReference type="GeneID" id="101897306"/>
<gene>
    <name evidence="9" type="primary">101897306</name>
    <name evidence="11" type="synonym">LOC101897306</name>
</gene>
<dbReference type="Pfam" id="PF13913">
    <property type="entry name" value="zf-C2HC_2"/>
    <property type="match status" value="2"/>
</dbReference>
<evidence type="ECO:0000256" key="4">
    <source>
        <dbReference type="ARBA" id="ARBA00022833"/>
    </source>
</evidence>
<comment type="similarity">
    <text evidence="1">Belongs to the ZC2HC1 family.</text>
</comment>
<evidence type="ECO:0000313" key="9">
    <source>
        <dbReference type="EnsemblMetazoa" id="MDOA009733-PB"/>
    </source>
</evidence>
<feature type="domain" description="C2HC/C3H-type" evidence="8">
    <location>
        <begin position="344"/>
        <end position="373"/>
    </location>
</feature>
<evidence type="ECO:0000256" key="1">
    <source>
        <dbReference type="ARBA" id="ARBA00010843"/>
    </source>
</evidence>
<feature type="region of interest" description="Disordered" evidence="7">
    <location>
        <begin position="120"/>
        <end position="140"/>
    </location>
</feature>
<dbReference type="InterPro" id="IPR026104">
    <property type="entry name" value="ZNF_C2HC_dom_1C"/>
</dbReference>
<name>A0A1I8MYI4_MUSDO</name>
<dbReference type="Proteomes" id="UP001652621">
    <property type="component" value="Unplaced"/>
</dbReference>
<organism evidence="9">
    <name type="scientific">Musca domestica</name>
    <name type="common">House fly</name>
    <dbReference type="NCBI Taxonomy" id="7370"/>
    <lineage>
        <taxon>Eukaryota</taxon>
        <taxon>Metazoa</taxon>
        <taxon>Ecdysozoa</taxon>
        <taxon>Arthropoda</taxon>
        <taxon>Hexapoda</taxon>
        <taxon>Insecta</taxon>
        <taxon>Pterygota</taxon>
        <taxon>Neoptera</taxon>
        <taxon>Endopterygota</taxon>
        <taxon>Diptera</taxon>
        <taxon>Brachycera</taxon>
        <taxon>Muscomorpha</taxon>
        <taxon>Muscoidea</taxon>
        <taxon>Muscidae</taxon>
        <taxon>Musca</taxon>
    </lineage>
</organism>
<dbReference type="KEGG" id="mde:101897306"/>
<protein>
    <submittedName>
        <fullName evidence="11">Mucin-6 isoform X1</fullName>
    </submittedName>
</protein>
<dbReference type="PROSITE" id="PS52027">
    <property type="entry name" value="ZF_C2HC_C3H"/>
    <property type="match status" value="2"/>
</dbReference>
<keyword evidence="5" id="KW-0175">Coiled coil</keyword>
<keyword evidence="3 6" id="KW-0863">Zinc-finger</keyword>
<feature type="compositionally biased region" description="Low complexity" evidence="7">
    <location>
        <begin position="257"/>
        <end position="296"/>
    </location>
</feature>
<evidence type="ECO:0000256" key="2">
    <source>
        <dbReference type="ARBA" id="ARBA00022723"/>
    </source>
</evidence>
<reference evidence="9" key="1">
    <citation type="submission" date="2020-05" db="UniProtKB">
        <authorList>
            <consortium name="EnsemblMetazoa"/>
        </authorList>
    </citation>
    <scope>IDENTIFICATION</scope>
    <source>
        <strain evidence="9">Aabys</strain>
    </source>
</reference>
<evidence type="ECO:0000256" key="3">
    <source>
        <dbReference type="ARBA" id="ARBA00022771"/>
    </source>
</evidence>